<gene>
    <name evidence="1" type="ORF">GMARGA_LOCUS3629</name>
</gene>
<dbReference type="EMBL" id="CAJVQB010001328">
    <property type="protein sequence ID" value="CAG8531189.1"/>
    <property type="molecule type" value="Genomic_DNA"/>
</dbReference>
<dbReference type="Proteomes" id="UP000789901">
    <property type="component" value="Unassembled WGS sequence"/>
</dbReference>
<reference evidence="1 2" key="1">
    <citation type="submission" date="2021-06" db="EMBL/GenBank/DDBJ databases">
        <authorList>
            <person name="Kallberg Y."/>
            <person name="Tangrot J."/>
            <person name="Rosling A."/>
        </authorList>
    </citation>
    <scope>NUCLEOTIDE SEQUENCE [LARGE SCALE GENOMIC DNA]</scope>
    <source>
        <strain evidence="1 2">120-4 pot B 10/14</strain>
    </source>
</reference>
<proteinExistence type="predicted"/>
<comment type="caution">
    <text evidence="1">The sequence shown here is derived from an EMBL/GenBank/DDBJ whole genome shotgun (WGS) entry which is preliminary data.</text>
</comment>
<organism evidence="1 2">
    <name type="scientific">Gigaspora margarita</name>
    <dbReference type="NCBI Taxonomy" id="4874"/>
    <lineage>
        <taxon>Eukaryota</taxon>
        <taxon>Fungi</taxon>
        <taxon>Fungi incertae sedis</taxon>
        <taxon>Mucoromycota</taxon>
        <taxon>Glomeromycotina</taxon>
        <taxon>Glomeromycetes</taxon>
        <taxon>Diversisporales</taxon>
        <taxon>Gigasporaceae</taxon>
        <taxon>Gigaspora</taxon>
    </lineage>
</organism>
<protein>
    <submittedName>
        <fullName evidence="1">33246_t:CDS:1</fullName>
    </submittedName>
</protein>
<accession>A0ABM8W5L3</accession>
<evidence type="ECO:0000313" key="2">
    <source>
        <dbReference type="Proteomes" id="UP000789901"/>
    </source>
</evidence>
<keyword evidence="2" id="KW-1185">Reference proteome</keyword>
<evidence type="ECO:0000313" key="1">
    <source>
        <dbReference type="EMBL" id="CAG8531189.1"/>
    </source>
</evidence>
<sequence length="101" mass="11471">MVKNRKSKNFPFFFKRIFSGRTINIGKFLRMQSYVAPTLIVGETIDTNLSINGDTLKVNPFIIGGFLPFSWNWGSEELVSNDFAFIIDTKDNGGNFRAINN</sequence>
<name>A0ABM8W5L3_GIGMA</name>